<dbReference type="RefSeq" id="WP_236986794.1">
    <property type="nucleotide sequence ID" value="NZ_AP023086.1"/>
</dbReference>
<evidence type="ECO:0000259" key="1">
    <source>
        <dbReference type="Pfam" id="PF18990"/>
    </source>
</evidence>
<keyword evidence="3" id="KW-1185">Reference proteome</keyword>
<dbReference type="InterPro" id="IPR043781">
    <property type="entry name" value="DUF5723"/>
</dbReference>
<dbReference type="Proteomes" id="UP001320119">
    <property type="component" value="Chromosome"/>
</dbReference>
<protein>
    <recommendedName>
        <fullName evidence="1">DUF5723 domain-containing protein</fullName>
    </recommendedName>
</protein>
<name>A0AAN2BJU6_9GAMM</name>
<evidence type="ECO:0000313" key="3">
    <source>
        <dbReference type="Proteomes" id="UP001320119"/>
    </source>
</evidence>
<accession>A0AAN2BJU6</accession>
<gene>
    <name evidence="2" type="ORF">MARGE09_P1522</name>
</gene>
<evidence type="ECO:0000313" key="2">
    <source>
        <dbReference type="EMBL" id="BCD97321.1"/>
    </source>
</evidence>
<dbReference type="KEGG" id="marq:MARGE09_P1522"/>
<dbReference type="Pfam" id="PF18990">
    <property type="entry name" value="DUF5723"/>
    <property type="match status" value="1"/>
</dbReference>
<organism evidence="2 3">
    <name type="scientific">Marinagarivorans cellulosilyticus</name>
    <dbReference type="NCBI Taxonomy" id="2721545"/>
    <lineage>
        <taxon>Bacteria</taxon>
        <taxon>Pseudomonadati</taxon>
        <taxon>Pseudomonadota</taxon>
        <taxon>Gammaproteobacteria</taxon>
        <taxon>Cellvibrionales</taxon>
        <taxon>Cellvibrionaceae</taxon>
        <taxon>Marinagarivorans</taxon>
    </lineage>
</organism>
<dbReference type="EMBL" id="AP023086">
    <property type="protein sequence ID" value="BCD97321.1"/>
    <property type="molecule type" value="Genomic_DNA"/>
</dbReference>
<sequence length="370" mass="42923">MSYNLYLFRSVIICCVTFAPLLCWGGDNNKKWYSTVNPFVSARSFTYSENMPLEAFDNDFQGDFPDDGSYEFTHNKYAVGMGYRGVEISFFQRQDYYFRTVGDTFNLVYLDQNDIDFPVDEFFDIYLNVQQVDATGATLGYRFSPLPALELYVAGSYFESDDVLYGEVAGRLWQTERRPYADLVVDYVYTEEVLLDRPLTDPASGYGYGFDLGLAWQLHEDWHFSALFEDVSGRINWKHAPHTEAVMVSDRNRVDENGVSYKVPALSGKHGFKNIKQTLPVHSQFKLTYQYQKLLFSAEQETYDKVRFTRTLLGYKPISWFKVEGGYDFKSYTKSLEFWTPYLSLLVATDKFDLKQSKNVRMELKAGIKL</sequence>
<dbReference type="AlphaFoldDB" id="A0AAN2BJU6"/>
<proteinExistence type="predicted"/>
<feature type="domain" description="DUF5723" evidence="1">
    <location>
        <begin position="196"/>
        <end position="280"/>
    </location>
</feature>
<reference evidence="2 3" key="1">
    <citation type="journal article" date="2022" name="IScience">
        <title>An ultrasensitive nanofiber-based assay for enzymatic hydrolysis and deep-sea microbial degradation of cellulose.</title>
        <authorList>
            <person name="Tsudome M."/>
            <person name="Tachioka M."/>
            <person name="Miyazaki M."/>
            <person name="Uchimura K."/>
            <person name="Tsuda M."/>
            <person name="Takaki Y."/>
            <person name="Deguchi S."/>
        </authorList>
    </citation>
    <scope>NUCLEOTIDE SEQUENCE [LARGE SCALE GENOMIC DNA]</scope>
    <source>
        <strain evidence="2 3">GE09</strain>
    </source>
</reference>